<accession>A0A238D816</accession>
<evidence type="ECO:0000256" key="1">
    <source>
        <dbReference type="ARBA" id="ARBA00010751"/>
    </source>
</evidence>
<dbReference type="AlphaFoldDB" id="A0A238D816"/>
<evidence type="ECO:0000256" key="2">
    <source>
        <dbReference type="SAM" id="MobiDB-lite"/>
    </source>
</evidence>
<protein>
    <recommendedName>
        <fullName evidence="5">Heavy metal-binding domain-containing protein</fullName>
    </recommendedName>
</protein>
<dbReference type="PANTHER" id="PTHR34068:SF2">
    <property type="entry name" value="UPF0145 PROTEIN SCO3412"/>
    <property type="match status" value="1"/>
</dbReference>
<keyword evidence="4" id="KW-1185">Reference proteome</keyword>
<dbReference type="PANTHER" id="PTHR34068">
    <property type="entry name" value="UPF0145 PROTEIN YBJQ"/>
    <property type="match status" value="1"/>
</dbReference>
<sequence>MSIWDQLKQRLEDVAQDARHAVDGLTSTARNLAAPRGLTPDEVARQQAWAEALPHADLPAFVRARLGATARRELPWISTATPAEMLAQRSHGIEPVGTVTGNCWYHFGYSWSDGQYDGWHRAIDRLRLEATFLGANAVVDVQLHGQRGQNPTDMDYALSGTAVRIRGLPPSIEPALATVSALHFVRLLDDGAVPVGIAIGAHFDWYIAGAQSYASLAPYGRQGFRPGLGYGGGYGNAGVGNPWMNAELTDLSAFQQHVRRSAGAFAQRRPAPAGLGAGAHAVFRAVPRRGRQRGAAALPLPSHRHRHGRGLRPRPPAQGQPEADVQSGRPPTRSPADSALNPASTPAFIPAGRPIMTATTEHLEQAAEQLAPHAVERLKGLRSQGSHEGIFTSDLSVNEFVMVRQAGFEPLGLVVGSCVYHLGIQYGQWSTNMEMDVLSQAMYQARELAMSRMEQEAILLRADGVVGLRLEVKRMEWDKDILEFMAIGTAIAHRTGDPGFKGVGGKPFTSDLSGQDFWMLLKSGYRPMEMVMGSCVYHVAHQGALRSLGNIGNNVELVQFTQAMYDARELAMERMQHEAAAAQADGVTGVQLHEGSHNWQPHVIEFFAIGTAVKAMDKADAMVDALNPQLVMPVND</sequence>
<feature type="compositionally biased region" description="Basic residues" evidence="2">
    <location>
        <begin position="302"/>
        <end position="312"/>
    </location>
</feature>
<evidence type="ECO:0008006" key="5">
    <source>
        <dbReference type="Google" id="ProtNLM"/>
    </source>
</evidence>
<evidence type="ECO:0000313" key="3">
    <source>
        <dbReference type="EMBL" id="SBP89395.1"/>
    </source>
</evidence>
<reference evidence="3 4" key="1">
    <citation type="submission" date="2016-06" db="EMBL/GenBank/DDBJ databases">
        <authorList>
            <person name="Kjaerup R.B."/>
            <person name="Dalgaard T.S."/>
            <person name="Juul-Madsen H.R."/>
        </authorList>
    </citation>
    <scope>NUCLEOTIDE SEQUENCE [LARGE SCALE GENOMIC DNA]</scope>
    <source>
        <strain evidence="3 4">DSM 16361</strain>
    </source>
</reference>
<comment type="similarity">
    <text evidence="1">Belongs to the UPF0145 family.</text>
</comment>
<dbReference type="Pfam" id="PF01906">
    <property type="entry name" value="YbjQ_1"/>
    <property type="match status" value="2"/>
</dbReference>
<feature type="region of interest" description="Disordered" evidence="2">
    <location>
        <begin position="285"/>
        <end position="350"/>
    </location>
</feature>
<gene>
    <name evidence="3" type="ORF">THIARS_71015</name>
</gene>
<dbReference type="SUPFAM" id="SSF117782">
    <property type="entry name" value="YbjQ-like"/>
    <property type="match status" value="3"/>
</dbReference>
<proteinExistence type="inferred from homology"/>
<dbReference type="Gene3D" id="3.30.110.70">
    <property type="entry name" value="Hypothetical protein apc22750. Chain B"/>
    <property type="match status" value="3"/>
</dbReference>
<dbReference type="RefSeq" id="WP_245845932.1">
    <property type="nucleotide sequence ID" value="NZ_LT592171.1"/>
</dbReference>
<dbReference type="Proteomes" id="UP000214566">
    <property type="component" value="Unassembled WGS sequence"/>
</dbReference>
<name>A0A238D816_THIDL</name>
<organism evidence="3 4">
    <name type="scientific">Thiomonas delicata</name>
    <name type="common">Thiomonas cuprina</name>
    <dbReference type="NCBI Taxonomy" id="364030"/>
    <lineage>
        <taxon>Bacteria</taxon>
        <taxon>Pseudomonadati</taxon>
        <taxon>Pseudomonadota</taxon>
        <taxon>Betaproteobacteria</taxon>
        <taxon>Burkholderiales</taxon>
        <taxon>Thiomonas</taxon>
    </lineage>
</organism>
<dbReference type="InterPro" id="IPR002765">
    <property type="entry name" value="UPF0145_YbjQ-like"/>
</dbReference>
<evidence type="ECO:0000313" key="4">
    <source>
        <dbReference type="Proteomes" id="UP000214566"/>
    </source>
</evidence>
<dbReference type="EMBL" id="FLMQ01000056">
    <property type="protein sequence ID" value="SBP89395.1"/>
    <property type="molecule type" value="Genomic_DNA"/>
</dbReference>
<dbReference type="InterPro" id="IPR035439">
    <property type="entry name" value="UPF0145_dom_sf"/>
</dbReference>